<keyword evidence="6" id="KW-0238">DNA-binding</keyword>
<evidence type="ECO:0000259" key="13">
    <source>
        <dbReference type="PROSITE" id="PS51217"/>
    </source>
</evidence>
<keyword evidence="7" id="KW-0413">Isomerase</keyword>
<organismHost>
    <name type="scientific">Cafeteria roenbergensis</name>
    <name type="common">Marine flagellate</name>
    <dbReference type="NCBI Taxonomy" id="33653"/>
</organismHost>
<sequence>MNEILKKMNFHQTEIYKLNKKLNQIKPKLDWNNYDNNQKLVIQDNSDVILVEAYPGSGKTHTLLGRVKRLVSENPLLLPKMIIITFTKKAGEELREKIKLLVPGGEPYFVGTFHGLAYRELSSLLSEGLSLLDQHDEDKLIKDVGINLIKKGKINSNLLPIINKYGDMAYQVSSTRYPIRLNDFCTRNGLVEYQAEFTTLIEEYEKEKEKMDLIDFNDVLPQFYLKLKNNMLNKLESIDYLFFDEYQDVNPIQNQILKELNNRGIHLMVVGDPRQSIYSFRGSEVSFINNFESEFPSATRFILPYNYRSGTEIVEFCNNIFIPKCKMEAKNDKIKKPEVKIFTEFKLEKKWVIDSIEEKHKQGCALKNMTILTRKNKILSHLETDLIRRKIPYLINGGVSLLEKAHIKDLISFMTLFFHSKQKFHWKRILMLHQKISIKITNKILDSCENLPGDLEKYQYDKNLESLFNLSQFMKKVKDFSLKNLSIEIINYLSDIGVNYNYPLEERETDYSAISQFLNDSSSFYKFLEEIYLERTLAAPNNEDYLEINSFHGSKGLEWDVVYLMGLNGSEIPHYHNAFFIDENNSIEEERRLFFVACSRAKRELYLSSSLSASWKHTDVVCPFLLEIPTNLYQGDILKNNNIQPHNVPLLVHNYLYSKGNLDIKHLLEKIKYKRINITKKFKIPTYLQSHYLPFIVGKFFNSLVTRMVWDDLDIDVKNWKDKINNKILNQDFATNWKENINHFWISSGGTNTNIWKEYLENIDTSTWIDFSKDFNSFIMKQKISDIEIYSKLNYKGLSGEMDIISDKFIVEIKTCWGESLTIKHLLQIILSSFINKQQNKNNIYGKVKKVLLYNPLLGEGIWLYKTPEWNNIAKKIIEFYCNY</sequence>
<dbReference type="InterPro" id="IPR014016">
    <property type="entry name" value="UvrD-like_ATP-bd"/>
</dbReference>
<comment type="similarity">
    <text evidence="1">Belongs to the helicase family. UvrD subfamily.</text>
</comment>
<dbReference type="PANTHER" id="PTHR11070:SF2">
    <property type="entry name" value="ATP-DEPENDENT DNA HELICASE SRS2"/>
    <property type="match status" value="1"/>
</dbReference>
<keyword evidence="4 11" id="KW-0347">Helicase</keyword>
<dbReference type="OrthoDB" id="1418at10239"/>
<evidence type="ECO:0000256" key="4">
    <source>
        <dbReference type="ARBA" id="ARBA00022806"/>
    </source>
</evidence>
<dbReference type="EMBL" id="GU244497">
    <property type="protein sequence ID" value="ADO67460.1"/>
    <property type="molecule type" value="Genomic_DNA"/>
</dbReference>
<dbReference type="PROSITE" id="PS51217">
    <property type="entry name" value="UVRD_HELICASE_CTER"/>
    <property type="match status" value="1"/>
</dbReference>
<dbReference type="GO" id="GO:0043138">
    <property type="term" value="F:3'-5' DNA helicase activity"/>
    <property type="evidence" value="ECO:0007669"/>
    <property type="project" value="UniProtKB-EC"/>
</dbReference>
<feature type="domain" description="UvrD-like helicase C-terminal" evidence="13">
    <location>
        <begin position="282"/>
        <end position="556"/>
    </location>
</feature>
<name>E3T5J8_CROVB</name>
<dbReference type="Pfam" id="PF13361">
    <property type="entry name" value="UvrD_C"/>
    <property type="match status" value="2"/>
</dbReference>
<dbReference type="GO" id="GO:0000725">
    <property type="term" value="P:recombinational repair"/>
    <property type="evidence" value="ECO:0007669"/>
    <property type="project" value="TreeGrafter"/>
</dbReference>
<evidence type="ECO:0000256" key="11">
    <source>
        <dbReference type="PROSITE-ProRule" id="PRU00560"/>
    </source>
</evidence>
<organism evidence="14 15">
    <name type="scientific">Cafeteria roenbergensis virus (strain BV-PW1)</name>
    <name type="common">CroV</name>
    <dbReference type="NCBI Taxonomy" id="693272"/>
    <lineage>
        <taxon>Viruses</taxon>
        <taxon>Varidnaviria</taxon>
        <taxon>Bamfordvirae</taxon>
        <taxon>Nucleocytoviricota</taxon>
        <taxon>Megaviricetes</taxon>
        <taxon>Imitervirales</taxon>
        <taxon>Mimiviridae</taxon>
        <taxon>Aliimimivirinae</taxon>
        <taxon>Rheavirus</taxon>
        <taxon>Rheavirus sinusmexicani</taxon>
    </lineage>
</organism>
<dbReference type="GO" id="GO:0005524">
    <property type="term" value="F:ATP binding"/>
    <property type="evidence" value="ECO:0007669"/>
    <property type="project" value="UniProtKB-UniRule"/>
</dbReference>
<evidence type="ECO:0000256" key="10">
    <source>
        <dbReference type="ARBA" id="ARBA00048988"/>
    </source>
</evidence>
<dbReference type="GO" id="GO:0003677">
    <property type="term" value="F:DNA binding"/>
    <property type="evidence" value="ECO:0007669"/>
    <property type="project" value="UniProtKB-KW"/>
</dbReference>
<dbReference type="SUPFAM" id="SSF52540">
    <property type="entry name" value="P-loop containing nucleoside triphosphate hydrolases"/>
    <property type="match status" value="1"/>
</dbReference>
<dbReference type="InterPro" id="IPR027417">
    <property type="entry name" value="P-loop_NTPase"/>
</dbReference>
<evidence type="ECO:0000256" key="6">
    <source>
        <dbReference type="ARBA" id="ARBA00023125"/>
    </source>
</evidence>
<dbReference type="Proteomes" id="UP000029781">
    <property type="component" value="Segment"/>
</dbReference>
<proteinExistence type="inferred from homology"/>
<dbReference type="GO" id="GO:0016787">
    <property type="term" value="F:hydrolase activity"/>
    <property type="evidence" value="ECO:0007669"/>
    <property type="project" value="UniProtKB-UniRule"/>
</dbReference>
<dbReference type="InterPro" id="IPR013986">
    <property type="entry name" value="DExx_box_DNA_helicase_dom_sf"/>
</dbReference>
<dbReference type="RefSeq" id="YP_003970059.1">
    <property type="nucleotide sequence ID" value="NC_014637.1"/>
</dbReference>
<feature type="domain" description="UvrD-like helicase ATP-binding" evidence="12">
    <location>
        <begin position="32"/>
        <end position="310"/>
    </location>
</feature>
<dbReference type="Gene3D" id="1.10.486.10">
    <property type="entry name" value="PCRA, domain 4"/>
    <property type="match status" value="1"/>
</dbReference>
<keyword evidence="5 11" id="KW-0067">ATP-binding</keyword>
<evidence type="ECO:0000256" key="1">
    <source>
        <dbReference type="ARBA" id="ARBA00009922"/>
    </source>
</evidence>
<evidence type="ECO:0000256" key="2">
    <source>
        <dbReference type="ARBA" id="ARBA00022741"/>
    </source>
</evidence>
<dbReference type="KEGG" id="vg:9887829"/>
<comment type="catalytic activity">
    <reaction evidence="8">
        <text>Couples ATP hydrolysis with the unwinding of duplex DNA by translocating in the 3'-5' direction.</text>
        <dbReference type="EC" id="5.6.2.4"/>
    </reaction>
</comment>
<dbReference type="CDD" id="cd17932">
    <property type="entry name" value="DEXQc_UvrD"/>
    <property type="match status" value="1"/>
</dbReference>
<evidence type="ECO:0000256" key="7">
    <source>
        <dbReference type="ARBA" id="ARBA00023235"/>
    </source>
</evidence>
<evidence type="ECO:0000259" key="12">
    <source>
        <dbReference type="PROSITE" id="PS51198"/>
    </source>
</evidence>
<dbReference type="Gene3D" id="1.10.10.160">
    <property type="match status" value="1"/>
</dbReference>
<evidence type="ECO:0000313" key="14">
    <source>
        <dbReference type="EMBL" id="ADO67460.1"/>
    </source>
</evidence>
<gene>
    <name evidence="14" type="ORF">crov426</name>
</gene>
<dbReference type="GeneID" id="9887829"/>
<dbReference type="InterPro" id="IPR014017">
    <property type="entry name" value="DNA_helicase_UvrD-like_C"/>
</dbReference>
<dbReference type="Pfam" id="PF00580">
    <property type="entry name" value="UvrD-helicase"/>
    <property type="match status" value="1"/>
</dbReference>
<protein>
    <recommendedName>
        <fullName evidence="9">DNA 3'-5' helicase</fullName>
        <ecNumber evidence="9">5.6.2.4</ecNumber>
    </recommendedName>
</protein>
<reference evidence="14 15" key="1">
    <citation type="journal article" date="2010" name="Proc. Natl. Acad. Sci. U.S.A.">
        <title>Giant virus with a remarkable complement of genes infects marine zooplankton.</title>
        <authorList>
            <person name="Fischer M.G."/>
            <person name="Allen M.J."/>
            <person name="Wilson W.H."/>
            <person name="Suttle C.A."/>
        </authorList>
    </citation>
    <scope>NUCLEOTIDE SEQUENCE [LARGE SCALE GENOMIC DNA]</scope>
    <source>
        <strain evidence="14 15">BV-PW1</strain>
    </source>
</reference>
<evidence type="ECO:0000313" key="15">
    <source>
        <dbReference type="Proteomes" id="UP000029781"/>
    </source>
</evidence>
<dbReference type="PANTHER" id="PTHR11070">
    <property type="entry name" value="UVRD / RECB / PCRA DNA HELICASE FAMILY MEMBER"/>
    <property type="match status" value="1"/>
</dbReference>
<evidence type="ECO:0000256" key="8">
    <source>
        <dbReference type="ARBA" id="ARBA00034617"/>
    </source>
</evidence>
<feature type="binding site" evidence="11">
    <location>
        <begin position="53"/>
        <end position="60"/>
    </location>
    <ligand>
        <name>ATP</name>
        <dbReference type="ChEBI" id="CHEBI:30616"/>
    </ligand>
</feature>
<dbReference type="PROSITE" id="PS51198">
    <property type="entry name" value="UVRD_HELICASE_ATP_BIND"/>
    <property type="match status" value="1"/>
</dbReference>
<evidence type="ECO:0000256" key="5">
    <source>
        <dbReference type="ARBA" id="ARBA00022840"/>
    </source>
</evidence>
<evidence type="ECO:0000256" key="3">
    <source>
        <dbReference type="ARBA" id="ARBA00022801"/>
    </source>
</evidence>
<accession>E3T5J8</accession>
<comment type="catalytic activity">
    <reaction evidence="10">
        <text>ATP + H2O = ADP + phosphate + H(+)</text>
        <dbReference type="Rhea" id="RHEA:13065"/>
        <dbReference type="ChEBI" id="CHEBI:15377"/>
        <dbReference type="ChEBI" id="CHEBI:15378"/>
        <dbReference type="ChEBI" id="CHEBI:30616"/>
        <dbReference type="ChEBI" id="CHEBI:43474"/>
        <dbReference type="ChEBI" id="CHEBI:456216"/>
        <dbReference type="EC" id="5.6.2.4"/>
    </reaction>
</comment>
<keyword evidence="2 11" id="KW-0547">Nucleotide-binding</keyword>
<keyword evidence="3 11" id="KW-0378">Hydrolase</keyword>
<dbReference type="Gene3D" id="3.40.50.300">
    <property type="entry name" value="P-loop containing nucleotide triphosphate hydrolases"/>
    <property type="match status" value="2"/>
</dbReference>
<keyword evidence="15" id="KW-1185">Reference proteome</keyword>
<evidence type="ECO:0000256" key="9">
    <source>
        <dbReference type="ARBA" id="ARBA00034808"/>
    </source>
</evidence>
<dbReference type="EC" id="5.6.2.4" evidence="9"/>
<dbReference type="InterPro" id="IPR000212">
    <property type="entry name" value="DNA_helicase_UvrD/REP"/>
</dbReference>